<dbReference type="Proteomes" id="UP000216189">
    <property type="component" value="Unassembled WGS sequence"/>
</dbReference>
<dbReference type="RefSeq" id="WP_006282740.1">
    <property type="nucleotide sequence ID" value="NZ_BPTR01000001.1"/>
</dbReference>
<reference evidence="2 3" key="1">
    <citation type="submission" date="2017-08" db="EMBL/GenBank/DDBJ databases">
        <title>Comparative genomics of non-oral Prevotella species.</title>
        <authorList>
            <person name="Accetto T."/>
            <person name="Nograsek B."/>
            <person name="Avgustin G."/>
        </authorList>
    </citation>
    <scope>NUCLEOTIDE SEQUENCE [LARGE SCALE GENOMIC DNA]</scope>
    <source>
        <strain evidence="2 3">TC1-1</strain>
    </source>
</reference>
<dbReference type="SUPFAM" id="SSF56784">
    <property type="entry name" value="HAD-like"/>
    <property type="match status" value="1"/>
</dbReference>
<keyword evidence="3" id="KW-1185">Reference proteome</keyword>
<dbReference type="PANTHER" id="PTHR43611:SF3">
    <property type="entry name" value="FLAVIN MONONUCLEOTIDE HYDROLASE 1, CHLOROPLATIC"/>
    <property type="match status" value="1"/>
</dbReference>
<dbReference type="Gene3D" id="3.40.50.1000">
    <property type="entry name" value="HAD superfamily/HAD-like"/>
    <property type="match status" value="1"/>
</dbReference>
<dbReference type="NCBIfam" id="TIGR01509">
    <property type="entry name" value="HAD-SF-IA-v3"/>
    <property type="match status" value="1"/>
</dbReference>
<dbReference type="PRINTS" id="PR00413">
    <property type="entry name" value="HADHALOGNASE"/>
</dbReference>
<evidence type="ECO:0000313" key="1">
    <source>
        <dbReference type="EMBL" id="GJG27893.1"/>
    </source>
</evidence>
<dbReference type="SFLD" id="SFLDG01129">
    <property type="entry name" value="C1.5:_HAD__Beta-PGM__Phosphata"/>
    <property type="match status" value="1"/>
</dbReference>
<proteinExistence type="predicted"/>
<evidence type="ECO:0000313" key="4">
    <source>
        <dbReference type="Proteomes" id="UP000887043"/>
    </source>
</evidence>
<evidence type="ECO:0000313" key="2">
    <source>
        <dbReference type="EMBL" id="OYP55664.1"/>
    </source>
</evidence>
<evidence type="ECO:0000313" key="3">
    <source>
        <dbReference type="Proteomes" id="UP000216189"/>
    </source>
</evidence>
<dbReference type="PANTHER" id="PTHR43611">
    <property type="entry name" value="ALPHA-D-GLUCOSE 1-PHOSPHATE PHOSPHATASE"/>
    <property type="match status" value="1"/>
</dbReference>
<protein>
    <submittedName>
        <fullName evidence="2">HAD family phosphatase</fullName>
    </submittedName>
    <submittedName>
        <fullName evidence="1">Haloacid dehalogenase</fullName>
    </submittedName>
</protein>
<dbReference type="GeneID" id="72480979"/>
<accession>A0AA37ME84</accession>
<gene>
    <name evidence="2" type="ORF">CIK91_04775</name>
    <name evidence="1" type="ORF">PRRU23_15930</name>
</gene>
<dbReference type="Proteomes" id="UP000887043">
    <property type="component" value="Unassembled WGS sequence"/>
</dbReference>
<dbReference type="Pfam" id="PF00702">
    <property type="entry name" value="Hydrolase"/>
    <property type="match status" value="1"/>
</dbReference>
<dbReference type="InterPro" id="IPR023214">
    <property type="entry name" value="HAD_sf"/>
</dbReference>
<dbReference type="Gene3D" id="1.10.150.240">
    <property type="entry name" value="Putative phosphatase, domain 2"/>
    <property type="match status" value="1"/>
</dbReference>
<dbReference type="EMBL" id="BPTR01000001">
    <property type="protein sequence ID" value="GJG27893.1"/>
    <property type="molecule type" value="Genomic_DNA"/>
</dbReference>
<reference evidence="1" key="2">
    <citation type="submission" date="2021-08" db="EMBL/GenBank/DDBJ databases">
        <title>Prevotella lacticifex sp. nov., isolated from rumen of cow.</title>
        <authorList>
            <person name="Shinkai T."/>
            <person name="Ikeyama N."/>
            <person name="Kumagai M."/>
            <person name="Ohmori H."/>
            <person name="Sakamoto M."/>
            <person name="Ohkuma M."/>
            <person name="Mitsumori M."/>
        </authorList>
    </citation>
    <scope>NUCLEOTIDE SEQUENCE</scope>
    <source>
        <strain evidence="1">DSM 11371</strain>
    </source>
</reference>
<dbReference type="InterPro" id="IPR036412">
    <property type="entry name" value="HAD-like_sf"/>
</dbReference>
<dbReference type="InterPro" id="IPR006439">
    <property type="entry name" value="HAD-SF_hydro_IA"/>
</dbReference>
<dbReference type="AlphaFoldDB" id="A0AA37ME84"/>
<dbReference type="SFLD" id="SFLDS00003">
    <property type="entry name" value="Haloacid_Dehalogenase"/>
    <property type="match status" value="1"/>
</dbReference>
<dbReference type="CDD" id="cd02603">
    <property type="entry name" value="HAD_sEH-N_like"/>
    <property type="match status" value="1"/>
</dbReference>
<dbReference type="InterPro" id="IPR023198">
    <property type="entry name" value="PGP-like_dom2"/>
</dbReference>
<comment type="caution">
    <text evidence="1">The sequence shown here is derived from an EMBL/GenBank/DDBJ whole genome shotgun (WGS) entry which is preliminary data.</text>
</comment>
<name>A0AA37ME84_SEGBR</name>
<organism evidence="1 4">
    <name type="scientific">Segatella bryantii</name>
    <name type="common">Prevotella bryantii</name>
    <dbReference type="NCBI Taxonomy" id="77095"/>
    <lineage>
        <taxon>Bacteria</taxon>
        <taxon>Pseudomonadati</taxon>
        <taxon>Bacteroidota</taxon>
        <taxon>Bacteroidia</taxon>
        <taxon>Bacteroidales</taxon>
        <taxon>Prevotellaceae</taxon>
        <taxon>Segatella</taxon>
    </lineage>
</organism>
<dbReference type="EMBL" id="NPJF01000026">
    <property type="protein sequence ID" value="OYP55664.1"/>
    <property type="molecule type" value="Genomic_DNA"/>
</dbReference>
<sequence>MLIKNIIFDLGGVLVGLDDQRCIDAFKAIGAPQIAQYIEDHRTEDLFYDTEVGNISQHEFCNEVRRIASCNVRDEDIVWAWNRLLTVIPNEKKVRLLELHDKGFRLFLLSNTNEMHWNYCAEELFPYKRWIAQDFFDEIYLSYELHKIKPQEDIFATVLADAGIKAEETLFIDDNEANIAAARELGIQTFWNEHPDDWLKI</sequence>